<evidence type="ECO:0000313" key="3">
    <source>
        <dbReference type="Proteomes" id="UP000050280"/>
    </source>
</evidence>
<keyword evidence="3" id="KW-1185">Reference proteome</keyword>
<proteinExistence type="predicted"/>
<name>A0A0P7A2A0_9FLAO</name>
<dbReference type="RefSeq" id="WP_054560357.1">
    <property type="nucleotide sequence ID" value="NZ_LDJX01000008.1"/>
</dbReference>
<accession>A0A0P7A2A0</accession>
<comment type="caution">
    <text evidence="2">The sequence shown here is derived from an EMBL/GenBank/DDBJ whole genome shotgun (WGS) entry which is preliminary data.</text>
</comment>
<dbReference type="PROSITE" id="PS51257">
    <property type="entry name" value="PROKAR_LIPOPROTEIN"/>
    <property type="match status" value="1"/>
</dbReference>
<sequence length="237" mass="26518">MKKINYLRTMVLSGVVLFLSGCNLELQERFVFEPDVDLTDPFDNLTAWGFFNSPQALALNEEGEFIGDNYNYMAAAVEAAGMIDVYNTPNSGRTFLMLNNNAFLGNNDVIDLITGSEEVLEGETPEQVMARADTDVLRLILQYHIIDTYITQNDPLTEFGVNYEFQTLIPGEAGKIVLRRDDRLRIDINRNPAPLPSTATGGGNNERVRNYNYVFSNGIGHSLNDPVRNQPYPAPNN</sequence>
<dbReference type="Pfam" id="PF02469">
    <property type="entry name" value="Fasciclin"/>
    <property type="match status" value="1"/>
</dbReference>
<reference evidence="2 3" key="1">
    <citation type="submission" date="2015-09" db="EMBL/GenBank/DDBJ databases">
        <title>Genome sequence of the marine flavobacterium Croceitalea dokdonensis DOKDO 023 that contains proton- and sodium-pumping rhodopsins.</title>
        <authorList>
            <person name="Kwon S.-K."/>
            <person name="Lee H.K."/>
            <person name="Kwak M.-J."/>
            <person name="Kim J.F."/>
        </authorList>
    </citation>
    <scope>NUCLEOTIDE SEQUENCE [LARGE SCALE GENOMIC DNA]</scope>
    <source>
        <strain evidence="2 3">DOKDO 023</strain>
    </source>
</reference>
<dbReference type="AlphaFoldDB" id="A0A0P7A2A0"/>
<gene>
    <name evidence="2" type="ORF">I595_3395</name>
</gene>
<feature type="domain" description="FAS1" evidence="1">
    <location>
        <begin position="69"/>
        <end position="179"/>
    </location>
</feature>
<evidence type="ECO:0000259" key="1">
    <source>
        <dbReference type="Pfam" id="PF02469"/>
    </source>
</evidence>
<dbReference type="OrthoDB" id="837760at2"/>
<evidence type="ECO:0000313" key="2">
    <source>
        <dbReference type="EMBL" id="KPM30574.1"/>
    </source>
</evidence>
<dbReference type="Proteomes" id="UP000050280">
    <property type="component" value="Unassembled WGS sequence"/>
</dbReference>
<dbReference type="InterPro" id="IPR036378">
    <property type="entry name" value="FAS1_dom_sf"/>
</dbReference>
<dbReference type="InterPro" id="IPR000782">
    <property type="entry name" value="FAS1_domain"/>
</dbReference>
<dbReference type="STRING" id="1300341.I595_3395"/>
<protein>
    <recommendedName>
        <fullName evidence="1">FAS1 domain-containing protein</fullName>
    </recommendedName>
</protein>
<dbReference type="SUPFAM" id="SSF82153">
    <property type="entry name" value="FAS1 domain"/>
    <property type="match status" value="1"/>
</dbReference>
<organism evidence="2 3">
    <name type="scientific">Croceitalea dokdonensis DOKDO 023</name>
    <dbReference type="NCBI Taxonomy" id="1300341"/>
    <lineage>
        <taxon>Bacteria</taxon>
        <taxon>Pseudomonadati</taxon>
        <taxon>Bacteroidota</taxon>
        <taxon>Flavobacteriia</taxon>
        <taxon>Flavobacteriales</taxon>
        <taxon>Flavobacteriaceae</taxon>
        <taxon>Croceitalea</taxon>
    </lineage>
</organism>
<dbReference type="Gene3D" id="2.30.180.10">
    <property type="entry name" value="FAS1 domain"/>
    <property type="match status" value="1"/>
</dbReference>
<dbReference type="EMBL" id="LDJX01000008">
    <property type="protein sequence ID" value="KPM30574.1"/>
    <property type="molecule type" value="Genomic_DNA"/>
</dbReference>